<sequence>MTSHRSQGLCGPNPAGGSSSGECHLSHLQALHMTHLLERMRAEDVMDPKCGEAVECSTPD</sequence>
<organism evidence="2 3">
    <name type="scientific">Clarias magur</name>
    <name type="common">Asian catfish</name>
    <name type="synonym">Macropteronotus magur</name>
    <dbReference type="NCBI Taxonomy" id="1594786"/>
    <lineage>
        <taxon>Eukaryota</taxon>
        <taxon>Metazoa</taxon>
        <taxon>Chordata</taxon>
        <taxon>Craniata</taxon>
        <taxon>Vertebrata</taxon>
        <taxon>Euteleostomi</taxon>
        <taxon>Actinopterygii</taxon>
        <taxon>Neopterygii</taxon>
        <taxon>Teleostei</taxon>
        <taxon>Ostariophysi</taxon>
        <taxon>Siluriformes</taxon>
        <taxon>Clariidae</taxon>
        <taxon>Clarias</taxon>
    </lineage>
</organism>
<evidence type="ECO:0000313" key="3">
    <source>
        <dbReference type="Proteomes" id="UP000727407"/>
    </source>
</evidence>
<proteinExistence type="predicted"/>
<name>A0A8J4TZ40_CLAMG</name>
<dbReference type="Proteomes" id="UP000727407">
    <property type="component" value="Unassembled WGS sequence"/>
</dbReference>
<evidence type="ECO:0000256" key="1">
    <source>
        <dbReference type="SAM" id="MobiDB-lite"/>
    </source>
</evidence>
<evidence type="ECO:0000313" key="2">
    <source>
        <dbReference type="EMBL" id="KAF5884741.1"/>
    </source>
</evidence>
<comment type="caution">
    <text evidence="2">The sequence shown here is derived from an EMBL/GenBank/DDBJ whole genome shotgun (WGS) entry which is preliminary data.</text>
</comment>
<dbReference type="AlphaFoldDB" id="A0A8J4TZ40"/>
<gene>
    <name evidence="2" type="primary">ctaD</name>
    <name evidence="2" type="ORF">DAT39_022817</name>
</gene>
<accession>A0A8J4TZ40</accession>
<dbReference type="EMBL" id="QNUK01001284">
    <property type="protein sequence ID" value="KAF5884741.1"/>
    <property type="molecule type" value="Genomic_DNA"/>
</dbReference>
<feature type="region of interest" description="Disordered" evidence="1">
    <location>
        <begin position="1"/>
        <end position="23"/>
    </location>
</feature>
<keyword evidence="3" id="KW-1185">Reference proteome</keyword>
<reference evidence="2" key="1">
    <citation type="submission" date="2020-07" db="EMBL/GenBank/DDBJ databases">
        <title>Clarias magur genome sequencing, assembly and annotation.</title>
        <authorList>
            <person name="Kushwaha B."/>
            <person name="Kumar R."/>
            <person name="Das P."/>
            <person name="Joshi C.G."/>
            <person name="Kumar D."/>
            <person name="Nagpure N.S."/>
            <person name="Pandey M."/>
            <person name="Agarwal S."/>
            <person name="Srivastava S."/>
            <person name="Singh M."/>
            <person name="Sahoo L."/>
            <person name="Jayasankar P."/>
            <person name="Meher P.K."/>
            <person name="Koringa P.G."/>
            <person name="Iquebal M.A."/>
            <person name="Das S.P."/>
            <person name="Bit A."/>
            <person name="Patnaik S."/>
            <person name="Patel N."/>
            <person name="Shah T.M."/>
            <person name="Hinsu A."/>
            <person name="Jena J.K."/>
        </authorList>
    </citation>
    <scope>NUCLEOTIDE SEQUENCE</scope>
    <source>
        <strain evidence="2">CIFAMagur01</strain>
        <tissue evidence="2">Testis</tissue>
    </source>
</reference>
<protein>
    <submittedName>
        <fullName evidence="2">Histone deacetylase HDA1</fullName>
    </submittedName>
</protein>